<gene>
    <name evidence="2" type="ORF">M407DRAFT_247140</name>
</gene>
<proteinExistence type="predicted"/>
<evidence type="ECO:0000256" key="1">
    <source>
        <dbReference type="SAM" id="SignalP"/>
    </source>
</evidence>
<dbReference type="AlphaFoldDB" id="A0A0C3L2E7"/>
<dbReference type="EMBL" id="KN823774">
    <property type="protein sequence ID" value="KIO15872.1"/>
    <property type="molecule type" value="Genomic_DNA"/>
</dbReference>
<keyword evidence="1" id="KW-0732">Signal</keyword>
<evidence type="ECO:0000313" key="2">
    <source>
        <dbReference type="EMBL" id="KIO15872.1"/>
    </source>
</evidence>
<name>A0A0C3L2E7_9AGAM</name>
<organism evidence="2 3">
    <name type="scientific">Tulasnella calospora MUT 4182</name>
    <dbReference type="NCBI Taxonomy" id="1051891"/>
    <lineage>
        <taxon>Eukaryota</taxon>
        <taxon>Fungi</taxon>
        <taxon>Dikarya</taxon>
        <taxon>Basidiomycota</taxon>
        <taxon>Agaricomycotina</taxon>
        <taxon>Agaricomycetes</taxon>
        <taxon>Cantharellales</taxon>
        <taxon>Tulasnellaceae</taxon>
        <taxon>Tulasnella</taxon>
    </lineage>
</organism>
<reference evidence="3" key="2">
    <citation type="submission" date="2015-01" db="EMBL/GenBank/DDBJ databases">
        <title>Evolutionary Origins and Diversification of the Mycorrhizal Mutualists.</title>
        <authorList>
            <consortium name="DOE Joint Genome Institute"/>
            <consortium name="Mycorrhizal Genomics Consortium"/>
            <person name="Kohler A."/>
            <person name="Kuo A."/>
            <person name="Nagy L.G."/>
            <person name="Floudas D."/>
            <person name="Copeland A."/>
            <person name="Barry K.W."/>
            <person name="Cichocki N."/>
            <person name="Veneault-Fourrey C."/>
            <person name="LaButti K."/>
            <person name="Lindquist E.A."/>
            <person name="Lipzen A."/>
            <person name="Lundell T."/>
            <person name="Morin E."/>
            <person name="Murat C."/>
            <person name="Riley R."/>
            <person name="Ohm R."/>
            <person name="Sun H."/>
            <person name="Tunlid A."/>
            <person name="Henrissat B."/>
            <person name="Grigoriev I.V."/>
            <person name="Hibbett D.S."/>
            <person name="Martin F."/>
        </authorList>
    </citation>
    <scope>NUCLEOTIDE SEQUENCE [LARGE SCALE GENOMIC DNA]</scope>
    <source>
        <strain evidence="3">MUT 4182</strain>
    </source>
</reference>
<evidence type="ECO:0008006" key="4">
    <source>
        <dbReference type="Google" id="ProtNLM"/>
    </source>
</evidence>
<dbReference type="HOGENOM" id="CLU_124597_0_0_1"/>
<feature type="chain" id="PRO_5002179501" description="Ricin B lectin domain-containing protein" evidence="1">
    <location>
        <begin position="19"/>
        <end position="197"/>
    </location>
</feature>
<dbReference type="Proteomes" id="UP000054248">
    <property type="component" value="Unassembled WGS sequence"/>
</dbReference>
<reference evidence="2 3" key="1">
    <citation type="submission" date="2014-04" db="EMBL/GenBank/DDBJ databases">
        <authorList>
            <consortium name="DOE Joint Genome Institute"/>
            <person name="Kuo A."/>
            <person name="Girlanda M."/>
            <person name="Perotto S."/>
            <person name="Kohler A."/>
            <person name="Nagy L.G."/>
            <person name="Floudas D."/>
            <person name="Copeland A."/>
            <person name="Barry K.W."/>
            <person name="Cichocki N."/>
            <person name="Veneault-Fourrey C."/>
            <person name="LaButti K."/>
            <person name="Lindquist E.A."/>
            <person name="Lipzen A."/>
            <person name="Lundell T."/>
            <person name="Morin E."/>
            <person name="Murat C."/>
            <person name="Sun H."/>
            <person name="Tunlid A."/>
            <person name="Henrissat B."/>
            <person name="Grigoriev I.V."/>
            <person name="Hibbett D.S."/>
            <person name="Martin F."/>
            <person name="Nordberg H.P."/>
            <person name="Cantor M.N."/>
            <person name="Hua S.X."/>
        </authorList>
    </citation>
    <scope>NUCLEOTIDE SEQUENCE [LARGE SCALE GENOMIC DNA]</scope>
    <source>
        <strain evidence="2 3">MUT 4182</strain>
    </source>
</reference>
<dbReference type="OrthoDB" id="3166442at2759"/>
<protein>
    <recommendedName>
        <fullName evidence="4">Ricin B lectin domain-containing protein</fullName>
    </recommendedName>
</protein>
<evidence type="ECO:0000313" key="3">
    <source>
        <dbReference type="Proteomes" id="UP000054248"/>
    </source>
</evidence>
<keyword evidence="3" id="KW-1185">Reference proteome</keyword>
<sequence length="197" mass="20832">MKFSVSTLALFAAVGSSAVVPRADNATSTSSACHSVHTGYLTVFPGDQPSKNIPVGLNGQNQVTYGVEADPKFLVEFQACPTLPDQAPNIDMYNGRIIKSGSTDCLTVSNPSAPTDGPFFLELAACQSDTVPPASQQWEYGNDFGAVVFWKGAAENDEVGWTDDAQSNPVVEQGTSRIELGCANSCSSFNITPEDQL</sequence>
<feature type="signal peptide" evidence="1">
    <location>
        <begin position="1"/>
        <end position="18"/>
    </location>
</feature>
<accession>A0A0C3L2E7</accession>